<dbReference type="Pfam" id="PF00651">
    <property type="entry name" value="BTB"/>
    <property type="match status" value="1"/>
</dbReference>
<evidence type="ECO:0000256" key="2">
    <source>
        <dbReference type="ARBA" id="ARBA00004906"/>
    </source>
</evidence>
<dbReference type="PANTHER" id="PTHR32370">
    <property type="entry name" value="OS12G0117600 PROTEIN"/>
    <property type="match status" value="1"/>
</dbReference>
<evidence type="ECO:0000256" key="1">
    <source>
        <dbReference type="ARBA" id="ARBA00004184"/>
    </source>
</evidence>
<dbReference type="EMBL" id="JAWXYG010000014">
    <property type="protein sequence ID" value="KAK4254036.1"/>
    <property type="molecule type" value="Genomic_DNA"/>
</dbReference>
<dbReference type="GO" id="GO:0012505">
    <property type="term" value="C:endomembrane system"/>
    <property type="evidence" value="ECO:0007669"/>
    <property type="project" value="UniProtKB-SubCell"/>
</dbReference>
<dbReference type="PROSITE" id="PS50097">
    <property type="entry name" value="BTB"/>
    <property type="match status" value="1"/>
</dbReference>
<evidence type="ECO:0000313" key="8">
    <source>
        <dbReference type="Proteomes" id="UP001293593"/>
    </source>
</evidence>
<evidence type="ECO:0000256" key="3">
    <source>
        <dbReference type="ARBA" id="ARBA00022786"/>
    </source>
</evidence>
<dbReference type="InterPro" id="IPR027356">
    <property type="entry name" value="NPH3_dom"/>
</dbReference>
<evidence type="ECO:0000259" key="6">
    <source>
        <dbReference type="PROSITE" id="PS51649"/>
    </source>
</evidence>
<dbReference type="Proteomes" id="UP001293593">
    <property type="component" value="Unassembled WGS sequence"/>
</dbReference>
<protein>
    <recommendedName>
        <fullName evidence="9">Phototropic-responsive NPH3 family protein</fullName>
    </recommendedName>
</protein>
<feature type="domain" description="NPH3" evidence="6">
    <location>
        <begin position="196"/>
        <end position="451"/>
    </location>
</feature>
<evidence type="ECO:0000256" key="4">
    <source>
        <dbReference type="PROSITE-ProRule" id="PRU00982"/>
    </source>
</evidence>
<keyword evidence="3" id="KW-0833">Ubl conjugation pathway</keyword>
<dbReference type="InterPro" id="IPR043454">
    <property type="entry name" value="NPH3/RPT2-like"/>
</dbReference>
<feature type="domain" description="BTB" evidence="5">
    <location>
        <begin position="7"/>
        <end position="77"/>
    </location>
</feature>
<evidence type="ECO:0000313" key="7">
    <source>
        <dbReference type="EMBL" id="KAK4254036.1"/>
    </source>
</evidence>
<dbReference type="Pfam" id="PF03000">
    <property type="entry name" value="NPH3"/>
    <property type="match status" value="1"/>
</dbReference>
<comment type="similarity">
    <text evidence="4">Belongs to the NPH3 family.</text>
</comment>
<comment type="caution">
    <text evidence="7">The sequence shown here is derived from an EMBL/GenBank/DDBJ whole genome shotgun (WGS) entry which is preliminary data.</text>
</comment>
<dbReference type="InterPro" id="IPR000210">
    <property type="entry name" value="BTB/POZ_dom"/>
</dbReference>
<reference evidence="7" key="1">
    <citation type="submission" date="2023-10" db="EMBL/GenBank/DDBJ databases">
        <title>Chromosome-level genome of the transformable northern wattle, Acacia crassicarpa.</title>
        <authorList>
            <person name="Massaro I."/>
            <person name="Sinha N.R."/>
            <person name="Poethig S."/>
            <person name="Leichty A.R."/>
        </authorList>
    </citation>
    <scope>NUCLEOTIDE SEQUENCE</scope>
    <source>
        <strain evidence="7">Acra3RX</strain>
        <tissue evidence="7">Leaf</tissue>
    </source>
</reference>
<comment type="subcellular location">
    <subcellularLocation>
        <location evidence="1">Endomembrane system</location>
        <topology evidence="1">Peripheral membrane protein</topology>
    </subcellularLocation>
</comment>
<comment type="pathway">
    <text evidence="2">Protein modification; protein ubiquitination.</text>
</comment>
<sequence length="518" mass="58602">MGRACCCDLEVDVNGEATFMVNKNVLSSFSSKCSKLFGNFKGINEVLKVIFNDFPGGAHGFELILRFCYSSTKKMVITPSKIVLLYCAAHFMEMHCDGPSGTPNLITQIENFLEEGIHLWTWFELLEALRQCQECSISSKSYSTILDRIVDHLIERLVILPSISSPYTCSSNRSSFQFSCETSSNSSWRNNCSGPSWWFEHLLFLKAGLIDKIVRAMISHDFDHALVSNFLFYYHKLNCAGAAKSKKKSTETTEVVINLLSLLDKRCLALKDLFSLYQNGFRLRLMSSCCRSQIESLIGALLDQGTIDYLLLPPPKGMNHVAFDVNFVLRLAQVFVAEGDFGISLAKLKRVAKTMDSFLIEVAPDRHLQASEFAELITVLPDVARESHDQLYLAMDIYLKVHKGLTEKEKMSICCALNHEKLSAELLRNLTRNLVFPADAKPRSQAHTQCRIKHLLQENDHLKYFLDSVFGKSFKNTNAKEDGEELKPQEDLQVMQSMMKSGSQIMNNARFLPKLCSR</sequence>
<proteinExistence type="inferred from homology"/>
<dbReference type="SUPFAM" id="SSF54695">
    <property type="entry name" value="POZ domain"/>
    <property type="match status" value="1"/>
</dbReference>
<evidence type="ECO:0000259" key="5">
    <source>
        <dbReference type="PROSITE" id="PS50097"/>
    </source>
</evidence>
<dbReference type="SMART" id="SM00225">
    <property type="entry name" value="BTB"/>
    <property type="match status" value="1"/>
</dbReference>
<gene>
    <name evidence="7" type="ORF">QN277_009468</name>
</gene>
<dbReference type="AlphaFoldDB" id="A0AAE1MBW2"/>
<dbReference type="PROSITE" id="PS51649">
    <property type="entry name" value="NPH3"/>
    <property type="match status" value="1"/>
</dbReference>
<name>A0AAE1MBW2_9FABA</name>
<keyword evidence="8" id="KW-1185">Reference proteome</keyword>
<organism evidence="7 8">
    <name type="scientific">Acacia crassicarpa</name>
    <name type="common">northern wattle</name>
    <dbReference type="NCBI Taxonomy" id="499986"/>
    <lineage>
        <taxon>Eukaryota</taxon>
        <taxon>Viridiplantae</taxon>
        <taxon>Streptophyta</taxon>
        <taxon>Embryophyta</taxon>
        <taxon>Tracheophyta</taxon>
        <taxon>Spermatophyta</taxon>
        <taxon>Magnoliopsida</taxon>
        <taxon>eudicotyledons</taxon>
        <taxon>Gunneridae</taxon>
        <taxon>Pentapetalae</taxon>
        <taxon>rosids</taxon>
        <taxon>fabids</taxon>
        <taxon>Fabales</taxon>
        <taxon>Fabaceae</taxon>
        <taxon>Caesalpinioideae</taxon>
        <taxon>mimosoid clade</taxon>
        <taxon>Acacieae</taxon>
        <taxon>Acacia</taxon>
    </lineage>
</organism>
<dbReference type="InterPro" id="IPR011333">
    <property type="entry name" value="SKP1/BTB/POZ_sf"/>
</dbReference>
<dbReference type="Gene3D" id="3.30.710.10">
    <property type="entry name" value="Potassium Channel Kv1.1, Chain A"/>
    <property type="match status" value="1"/>
</dbReference>
<evidence type="ECO:0008006" key="9">
    <source>
        <dbReference type="Google" id="ProtNLM"/>
    </source>
</evidence>
<accession>A0AAE1MBW2</accession>